<organism evidence="2 3">
    <name type="scientific">Prunus yedoensis var. nudiflora</name>
    <dbReference type="NCBI Taxonomy" id="2094558"/>
    <lineage>
        <taxon>Eukaryota</taxon>
        <taxon>Viridiplantae</taxon>
        <taxon>Streptophyta</taxon>
        <taxon>Embryophyta</taxon>
        <taxon>Tracheophyta</taxon>
        <taxon>Spermatophyta</taxon>
        <taxon>Magnoliopsida</taxon>
        <taxon>eudicotyledons</taxon>
        <taxon>Gunneridae</taxon>
        <taxon>Pentapetalae</taxon>
        <taxon>rosids</taxon>
        <taxon>fabids</taxon>
        <taxon>Rosales</taxon>
        <taxon>Rosaceae</taxon>
        <taxon>Amygdaloideae</taxon>
        <taxon>Amygdaleae</taxon>
        <taxon>Prunus</taxon>
    </lineage>
</organism>
<keyword evidence="3" id="KW-1185">Reference proteome</keyword>
<evidence type="ECO:0000313" key="2">
    <source>
        <dbReference type="EMBL" id="PQQ02680.1"/>
    </source>
</evidence>
<dbReference type="EMBL" id="PJQY01001434">
    <property type="protein sequence ID" value="PQQ02680.1"/>
    <property type="molecule type" value="Genomic_DNA"/>
</dbReference>
<evidence type="ECO:0000256" key="1">
    <source>
        <dbReference type="SAM" id="MobiDB-lite"/>
    </source>
</evidence>
<reference evidence="2 3" key="1">
    <citation type="submission" date="2018-02" db="EMBL/GenBank/DDBJ databases">
        <title>Draft genome of wild Prunus yedoensis var. nudiflora.</title>
        <authorList>
            <person name="Baek S."/>
            <person name="Kim J.-H."/>
            <person name="Choi K."/>
            <person name="Kim G.-B."/>
            <person name="Cho A."/>
            <person name="Jang H."/>
            <person name="Shin C.-H."/>
            <person name="Yu H.-J."/>
            <person name="Mun J.-H."/>
        </authorList>
    </citation>
    <scope>NUCLEOTIDE SEQUENCE [LARGE SCALE GENOMIC DNA]</scope>
    <source>
        <strain evidence="3">cv. Jeju island</strain>
        <tissue evidence="2">Leaf</tissue>
    </source>
</reference>
<dbReference type="Proteomes" id="UP000250321">
    <property type="component" value="Unassembled WGS sequence"/>
</dbReference>
<sequence>MSRAHQEKPRGHSGPDHLYTDPITYDTLGISNGLLKAEYDEAKVGPVIGCLVTDPITRHRVPNQRSINETAWQAGKVG</sequence>
<name>A0A314YA93_PRUYE</name>
<comment type="caution">
    <text evidence="2">The sequence shown here is derived from an EMBL/GenBank/DDBJ whole genome shotgun (WGS) entry which is preliminary data.</text>
</comment>
<evidence type="ECO:0000313" key="3">
    <source>
        <dbReference type="Proteomes" id="UP000250321"/>
    </source>
</evidence>
<proteinExistence type="predicted"/>
<feature type="compositionally biased region" description="Basic and acidic residues" evidence="1">
    <location>
        <begin position="1"/>
        <end position="19"/>
    </location>
</feature>
<gene>
    <name evidence="2" type="ORF">Pyn_38294</name>
</gene>
<accession>A0A314YA93</accession>
<protein>
    <submittedName>
        <fullName evidence="2">Uncharacterized protein</fullName>
    </submittedName>
</protein>
<feature type="region of interest" description="Disordered" evidence="1">
    <location>
        <begin position="1"/>
        <end position="21"/>
    </location>
</feature>
<dbReference type="AlphaFoldDB" id="A0A314YA93"/>